<dbReference type="AlphaFoldDB" id="A0A1J5QJX6"/>
<comment type="caution">
    <text evidence="2">The sequence shown here is derived from an EMBL/GenBank/DDBJ whole genome shotgun (WGS) entry which is preliminary data.</text>
</comment>
<feature type="transmembrane region" description="Helical" evidence="1">
    <location>
        <begin position="20"/>
        <end position="40"/>
    </location>
</feature>
<evidence type="ECO:0000256" key="1">
    <source>
        <dbReference type="SAM" id="Phobius"/>
    </source>
</evidence>
<evidence type="ECO:0008006" key="3">
    <source>
        <dbReference type="Google" id="ProtNLM"/>
    </source>
</evidence>
<dbReference type="EMBL" id="MLJW01000672">
    <property type="protein sequence ID" value="OIQ83790.1"/>
    <property type="molecule type" value="Genomic_DNA"/>
</dbReference>
<sequence>MKATLLRRSPASTERGLTLIELMISLSIAAVLMVGSYFGYNMVHTAKGQNTTRLLTQAGTCARTSFTGSPNFAGISETELADAGCFADGNVVRRDGGAVNVTDSSGHTIGVEAADGPAGRDTMLSFTLAGGMNRAVCTQIVNGLLPSAAALTVHMTNVKTVAGVVNRRGISAGCAENDNGIIYSILK</sequence>
<keyword evidence="1" id="KW-1133">Transmembrane helix</keyword>
<gene>
    <name evidence="2" type="ORF">GALL_344080</name>
</gene>
<proteinExistence type="predicted"/>
<evidence type="ECO:0000313" key="2">
    <source>
        <dbReference type="EMBL" id="OIQ83790.1"/>
    </source>
</evidence>
<organism evidence="2">
    <name type="scientific">mine drainage metagenome</name>
    <dbReference type="NCBI Taxonomy" id="410659"/>
    <lineage>
        <taxon>unclassified sequences</taxon>
        <taxon>metagenomes</taxon>
        <taxon>ecological metagenomes</taxon>
    </lineage>
</organism>
<dbReference type="NCBIfam" id="TIGR02532">
    <property type="entry name" value="IV_pilin_GFxxxE"/>
    <property type="match status" value="1"/>
</dbReference>
<accession>A0A1J5QJX6</accession>
<dbReference type="Gene3D" id="3.30.1690.10">
    <property type="entry name" value="TcpA-like pilin"/>
    <property type="match status" value="1"/>
</dbReference>
<keyword evidence="1" id="KW-0472">Membrane</keyword>
<dbReference type="Pfam" id="PF07963">
    <property type="entry name" value="N_methyl"/>
    <property type="match status" value="1"/>
</dbReference>
<name>A0A1J5QJX6_9ZZZZ</name>
<keyword evidence="1" id="KW-0812">Transmembrane</keyword>
<protein>
    <recommendedName>
        <fullName evidence="3">Prepilin-type N-terminal cleavage/methylation domain-containing protein</fullName>
    </recommendedName>
</protein>
<dbReference type="InterPro" id="IPR012902">
    <property type="entry name" value="N_methyl_site"/>
</dbReference>
<reference evidence="2" key="1">
    <citation type="submission" date="2016-10" db="EMBL/GenBank/DDBJ databases">
        <title>Sequence of Gallionella enrichment culture.</title>
        <authorList>
            <person name="Poehlein A."/>
            <person name="Muehling M."/>
            <person name="Daniel R."/>
        </authorList>
    </citation>
    <scope>NUCLEOTIDE SEQUENCE</scope>
</reference>